<evidence type="ECO:0000256" key="1">
    <source>
        <dbReference type="SAM" id="Coils"/>
    </source>
</evidence>
<feature type="region of interest" description="Disordered" evidence="2">
    <location>
        <begin position="154"/>
        <end position="201"/>
    </location>
</feature>
<dbReference type="Gene3D" id="2.60.200.20">
    <property type="match status" value="1"/>
</dbReference>
<keyword evidence="1" id="KW-0175">Coiled coil</keyword>
<feature type="compositionally biased region" description="Basic and acidic residues" evidence="2">
    <location>
        <begin position="385"/>
        <end position="397"/>
    </location>
</feature>
<accession>A0A9P6B5T9</accession>
<dbReference type="InterPro" id="IPR051176">
    <property type="entry name" value="Cent_Immune-Sig_Mod"/>
</dbReference>
<keyword evidence="5" id="KW-1185">Reference proteome</keyword>
<dbReference type="Pfam" id="PF00498">
    <property type="entry name" value="FHA"/>
    <property type="match status" value="1"/>
</dbReference>
<dbReference type="SMART" id="SM00240">
    <property type="entry name" value="FHA"/>
    <property type="match status" value="1"/>
</dbReference>
<protein>
    <recommendedName>
        <fullName evidence="3">FHA domain-containing protein</fullName>
    </recommendedName>
</protein>
<dbReference type="Proteomes" id="UP000886523">
    <property type="component" value="Unassembled WGS sequence"/>
</dbReference>
<feature type="coiled-coil region" evidence="1">
    <location>
        <begin position="509"/>
        <end position="543"/>
    </location>
</feature>
<name>A0A9P6B5T9_9AGAM</name>
<dbReference type="GO" id="GO:0005737">
    <property type="term" value="C:cytoplasm"/>
    <property type="evidence" value="ECO:0007669"/>
    <property type="project" value="TreeGrafter"/>
</dbReference>
<feature type="compositionally biased region" description="Polar residues" evidence="2">
    <location>
        <begin position="336"/>
        <end position="350"/>
    </location>
</feature>
<feature type="compositionally biased region" description="Acidic residues" evidence="2">
    <location>
        <begin position="631"/>
        <end position="647"/>
    </location>
</feature>
<dbReference type="InterPro" id="IPR008984">
    <property type="entry name" value="SMAD_FHA_dom_sf"/>
</dbReference>
<proteinExistence type="predicted"/>
<feature type="compositionally biased region" description="Low complexity" evidence="2">
    <location>
        <begin position="166"/>
        <end position="180"/>
    </location>
</feature>
<feature type="domain" description="FHA" evidence="3">
    <location>
        <begin position="39"/>
        <end position="95"/>
    </location>
</feature>
<evidence type="ECO:0000313" key="5">
    <source>
        <dbReference type="Proteomes" id="UP000886523"/>
    </source>
</evidence>
<feature type="region of interest" description="Disordered" evidence="2">
    <location>
        <begin position="751"/>
        <end position="794"/>
    </location>
</feature>
<dbReference type="PANTHER" id="PTHR15715">
    <property type="entry name" value="CENTROSOMAL PROTEIN OF 170 KDA"/>
    <property type="match status" value="1"/>
</dbReference>
<feature type="region of interest" description="Disordered" evidence="2">
    <location>
        <begin position="544"/>
        <end position="565"/>
    </location>
</feature>
<gene>
    <name evidence="4" type="ORF">BS47DRAFT_1313715</name>
</gene>
<dbReference type="AlphaFoldDB" id="A0A9P6B5T9"/>
<evidence type="ECO:0000256" key="2">
    <source>
        <dbReference type="SAM" id="MobiDB-lite"/>
    </source>
</evidence>
<feature type="region of interest" description="Disordered" evidence="2">
    <location>
        <begin position="336"/>
        <end position="429"/>
    </location>
</feature>
<reference evidence="4" key="1">
    <citation type="journal article" date="2020" name="Nat. Commun.">
        <title>Large-scale genome sequencing of mycorrhizal fungi provides insights into the early evolution of symbiotic traits.</title>
        <authorList>
            <person name="Miyauchi S."/>
            <person name="Kiss E."/>
            <person name="Kuo A."/>
            <person name="Drula E."/>
            <person name="Kohler A."/>
            <person name="Sanchez-Garcia M."/>
            <person name="Morin E."/>
            <person name="Andreopoulos B."/>
            <person name="Barry K.W."/>
            <person name="Bonito G."/>
            <person name="Buee M."/>
            <person name="Carver A."/>
            <person name="Chen C."/>
            <person name="Cichocki N."/>
            <person name="Clum A."/>
            <person name="Culley D."/>
            <person name="Crous P.W."/>
            <person name="Fauchery L."/>
            <person name="Girlanda M."/>
            <person name="Hayes R.D."/>
            <person name="Keri Z."/>
            <person name="LaButti K."/>
            <person name="Lipzen A."/>
            <person name="Lombard V."/>
            <person name="Magnuson J."/>
            <person name="Maillard F."/>
            <person name="Murat C."/>
            <person name="Nolan M."/>
            <person name="Ohm R.A."/>
            <person name="Pangilinan J."/>
            <person name="Pereira M.F."/>
            <person name="Perotto S."/>
            <person name="Peter M."/>
            <person name="Pfister S."/>
            <person name="Riley R."/>
            <person name="Sitrit Y."/>
            <person name="Stielow J.B."/>
            <person name="Szollosi G."/>
            <person name="Zifcakova L."/>
            <person name="Stursova M."/>
            <person name="Spatafora J.W."/>
            <person name="Tedersoo L."/>
            <person name="Vaario L.M."/>
            <person name="Yamada A."/>
            <person name="Yan M."/>
            <person name="Wang P."/>
            <person name="Xu J."/>
            <person name="Bruns T."/>
            <person name="Baldrian P."/>
            <person name="Vilgalys R."/>
            <person name="Dunand C."/>
            <person name="Henrissat B."/>
            <person name="Grigoriev I.V."/>
            <person name="Hibbett D."/>
            <person name="Nagy L.G."/>
            <person name="Martin F.M."/>
        </authorList>
    </citation>
    <scope>NUCLEOTIDE SEQUENCE</scope>
    <source>
        <strain evidence="4">UP504</strain>
    </source>
</reference>
<evidence type="ECO:0000259" key="3">
    <source>
        <dbReference type="PROSITE" id="PS50006"/>
    </source>
</evidence>
<feature type="compositionally biased region" description="Basic and acidic residues" evidence="2">
    <location>
        <begin position="774"/>
        <end position="785"/>
    </location>
</feature>
<sequence length="817" mass="90206">MPWQGAPMHVPQGPALFLYPNNDSFVPKMISLVPSGNRVKIGRQTNAKTMPGERNGYFDSKVLSRQHAEVWEEGGKIFIKDVKSSNGTFVNGERLSVEGVESDPWELKSDDRVEFGIDIVGEDNKTIIHHKVAATVHCVLTPEDYAQLPIHQPPQHHLQHQNGYHPQAQQQRRPSVQQVQNPGGLGGMGGGPSLGLSGRSGKSGLTFDHILGRLQTELQKSRETGSDLHGLAGVMTDINETLAGGAAPPSHNPNSVLPPVRPPKPTAPQSATDSNISLTSLQSQLVQTQSSLASHVDKVKSLETVVAEHEQVKRDVQLMRDLMDQRKREMDALLTNPSTSLQSDSANSHNPALANGKRPADDGHDDDDDDDDGRSVITVVPEDNESLRHDGYSQEERDRDDEEDRRARSAAMRRPRTPEPHGLDEDDEDAGATIHRQLRPQFDSTSLMPPSTDFSTHVYSSPQTQPTLRKLQPAQNGHISNTELHSQNALLSTRLETLTSQLGTALDLSRKLQSQAEAAQSNIERLQAKVESLEAFVEKTKAQQQQQLDDSNAVSEVQDRPSVSTEVWDSWRGGIEGEWRVEREEWEAERRRLKDAVREWEGRMDELEVRERERAAEEKEILDAIKREREAEEDGWDHRDDDEDEDSSSSYPLDLKPQLNGILNHSNSTKRRIAGSSKSSKLRKRRASPVAPVATPPHSPTLNGDALEHLSEASGSRPPSPAPALSHVKGMTEVFGNGHALARAKRDMLPISPAPSVRYGTRAGSAGSEPEVVDDGHNETNDQVRSETSGMEKPYVIRHAQMGDSVSPYFRPPPVAT</sequence>
<comment type="caution">
    <text evidence="4">The sequence shown here is derived from an EMBL/GenBank/DDBJ whole genome shotgun (WGS) entry which is preliminary data.</text>
</comment>
<organism evidence="4 5">
    <name type="scientific">Hydnum rufescens UP504</name>
    <dbReference type="NCBI Taxonomy" id="1448309"/>
    <lineage>
        <taxon>Eukaryota</taxon>
        <taxon>Fungi</taxon>
        <taxon>Dikarya</taxon>
        <taxon>Basidiomycota</taxon>
        <taxon>Agaricomycotina</taxon>
        <taxon>Agaricomycetes</taxon>
        <taxon>Cantharellales</taxon>
        <taxon>Hydnaceae</taxon>
        <taxon>Hydnum</taxon>
    </lineage>
</organism>
<feature type="region of interest" description="Disordered" evidence="2">
    <location>
        <begin position="623"/>
        <end position="726"/>
    </location>
</feature>
<feature type="compositionally biased region" description="Gly residues" evidence="2">
    <location>
        <begin position="183"/>
        <end position="193"/>
    </location>
</feature>
<dbReference type="PANTHER" id="PTHR15715:SF37">
    <property type="entry name" value="LD47843P"/>
    <property type="match status" value="1"/>
</dbReference>
<dbReference type="EMBL" id="MU128928">
    <property type="protein sequence ID" value="KAF9517952.1"/>
    <property type="molecule type" value="Genomic_DNA"/>
</dbReference>
<dbReference type="OrthoDB" id="687730at2759"/>
<dbReference type="InterPro" id="IPR000253">
    <property type="entry name" value="FHA_dom"/>
</dbReference>
<feature type="compositionally biased region" description="Acidic residues" evidence="2">
    <location>
        <begin position="363"/>
        <end position="372"/>
    </location>
</feature>
<dbReference type="SUPFAM" id="SSF49879">
    <property type="entry name" value="SMAD/FHA domain"/>
    <property type="match status" value="1"/>
</dbReference>
<evidence type="ECO:0000313" key="4">
    <source>
        <dbReference type="EMBL" id="KAF9517952.1"/>
    </source>
</evidence>
<dbReference type="PROSITE" id="PS50006">
    <property type="entry name" value="FHA_DOMAIN"/>
    <property type="match status" value="1"/>
</dbReference>
<feature type="region of interest" description="Disordered" evidence="2">
    <location>
        <begin position="241"/>
        <end position="273"/>
    </location>
</feature>